<accession>A0A835FE01</accession>
<gene>
    <name evidence="1" type="ORF">HU200_013577</name>
</gene>
<sequence>MRVFTGVAHICFNSSNTTSSMNSGWYNFTRSPLLISSERNEFTGVGCNTVVWLRGKDLEDNEDGRYLSGCITTCARLDKAANDVKCTGHGCCQTTIPGGLHNMEVNWSKAATNSAWKYSSCSYAFWPRKDGACLSANSERESDTSSDRRYLCKCLNGYAGNPYLIGGCTTRARAHVVLPMLPTPLLPIADLSCTGQQRRDVSHVMAHAYDQPEPLLRPATSLPACLGPFGLAGRLVPGKQSPHLNYVCGCSPDPTSLYSAMPCPIAPLRAAPMPRQACQALMAALTAAHRSVAVPRPYGPPEHLMDSLFPSLQSPRSVPHSRDAILAGSATRRHRAPSHVADLLPQRQLLVGAPPIRRRRHDHLPSLPRPQDLAQMTHSEPLSNFPLFPGLTRRRLAGELED</sequence>
<comment type="caution">
    <text evidence="1">The sequence shown here is derived from an EMBL/GenBank/DDBJ whole genome shotgun (WGS) entry which is preliminary data.</text>
</comment>
<evidence type="ECO:0000313" key="2">
    <source>
        <dbReference type="Proteomes" id="UP000636709"/>
    </source>
</evidence>
<reference evidence="1" key="1">
    <citation type="submission" date="2020-07" db="EMBL/GenBank/DDBJ databases">
        <title>Genome sequence and genetic diversity analysis of an under-domesticated orphan crop, white fonio (Digitaria exilis).</title>
        <authorList>
            <person name="Bennetzen J.L."/>
            <person name="Chen S."/>
            <person name="Ma X."/>
            <person name="Wang X."/>
            <person name="Yssel A.E.J."/>
            <person name="Chaluvadi S.R."/>
            <person name="Johnson M."/>
            <person name="Gangashetty P."/>
            <person name="Hamidou F."/>
            <person name="Sanogo M.D."/>
            <person name="Zwaenepoel A."/>
            <person name="Wallace J."/>
            <person name="Van De Peer Y."/>
            <person name="Van Deynze A."/>
        </authorList>
    </citation>
    <scope>NUCLEOTIDE SEQUENCE</scope>
    <source>
        <tissue evidence="1">Leaves</tissue>
    </source>
</reference>
<name>A0A835FE01_9POAL</name>
<dbReference type="Proteomes" id="UP000636709">
    <property type="component" value="Unassembled WGS sequence"/>
</dbReference>
<keyword evidence="2" id="KW-1185">Reference proteome</keyword>
<dbReference type="PANTHER" id="PTHR33491">
    <property type="entry name" value="OSJNBA0016N04.9 PROTEIN"/>
    <property type="match status" value="1"/>
</dbReference>
<evidence type="ECO:0000313" key="1">
    <source>
        <dbReference type="EMBL" id="KAF8742640.1"/>
    </source>
</evidence>
<organism evidence="1 2">
    <name type="scientific">Digitaria exilis</name>
    <dbReference type="NCBI Taxonomy" id="1010633"/>
    <lineage>
        <taxon>Eukaryota</taxon>
        <taxon>Viridiplantae</taxon>
        <taxon>Streptophyta</taxon>
        <taxon>Embryophyta</taxon>
        <taxon>Tracheophyta</taxon>
        <taxon>Spermatophyta</taxon>
        <taxon>Magnoliopsida</taxon>
        <taxon>Liliopsida</taxon>
        <taxon>Poales</taxon>
        <taxon>Poaceae</taxon>
        <taxon>PACMAD clade</taxon>
        <taxon>Panicoideae</taxon>
        <taxon>Panicodae</taxon>
        <taxon>Paniceae</taxon>
        <taxon>Anthephorinae</taxon>
        <taxon>Digitaria</taxon>
    </lineage>
</organism>
<protein>
    <submittedName>
        <fullName evidence="1">Uncharacterized protein</fullName>
    </submittedName>
</protein>
<dbReference type="EMBL" id="JACEFO010001278">
    <property type="protein sequence ID" value="KAF8742640.1"/>
    <property type="molecule type" value="Genomic_DNA"/>
</dbReference>
<proteinExistence type="predicted"/>
<dbReference type="AlphaFoldDB" id="A0A835FE01"/>